<evidence type="ECO:0000256" key="3">
    <source>
        <dbReference type="ARBA" id="ARBA00022692"/>
    </source>
</evidence>
<evidence type="ECO:0000256" key="4">
    <source>
        <dbReference type="ARBA" id="ARBA00022989"/>
    </source>
</evidence>
<dbReference type="Pfam" id="PF05231">
    <property type="entry name" value="MASE1"/>
    <property type="match status" value="1"/>
</dbReference>
<dbReference type="EMBL" id="CP006569">
    <property type="protein sequence ID" value="AHF78705.1"/>
    <property type="molecule type" value="Genomic_DNA"/>
</dbReference>
<protein>
    <recommendedName>
        <fullName evidence="7">MASE1 domain-containing protein</fullName>
    </recommendedName>
</protein>
<feature type="transmembrane region" description="Helical" evidence="6">
    <location>
        <begin position="151"/>
        <end position="174"/>
    </location>
</feature>
<proteinExistence type="predicted"/>
<evidence type="ECO:0000313" key="9">
    <source>
        <dbReference type="Proteomes" id="UP000019028"/>
    </source>
</evidence>
<accession>W0I2J9</accession>
<dbReference type="RefSeq" id="WP_025423825.1">
    <property type="nucleotide sequence ID" value="NZ_CP006569.1"/>
</dbReference>
<feature type="transmembrane region" description="Helical" evidence="6">
    <location>
        <begin position="37"/>
        <end position="54"/>
    </location>
</feature>
<reference evidence="8 9" key="1">
    <citation type="journal article" date="2014" name="Genome Biol. Evol.">
        <title>Genome degeneration and adaptation in a nascent stage of symbiosis.</title>
        <authorList>
            <person name="Oakeson K.F."/>
            <person name="Gil R."/>
            <person name="Clayton A.L."/>
            <person name="Dunn D.M."/>
            <person name="von Niederhausern A.C."/>
            <person name="Hamil C."/>
            <person name="Aoyagi A."/>
            <person name="Duval B."/>
            <person name="Baca A."/>
            <person name="Silva F.J."/>
            <person name="Vallier A."/>
            <person name="Jackson D.G."/>
            <person name="Latorre A."/>
            <person name="Weiss R.B."/>
            <person name="Heddi A."/>
            <person name="Moya A."/>
            <person name="Dale C."/>
        </authorList>
    </citation>
    <scope>NUCLEOTIDE SEQUENCE [LARGE SCALE GENOMIC DNA]</scope>
    <source>
        <strain evidence="8 9">HS1</strain>
    </source>
</reference>
<feature type="transmembrane region" description="Helical" evidence="6">
    <location>
        <begin position="83"/>
        <end position="104"/>
    </location>
</feature>
<keyword evidence="2" id="KW-1003">Cell membrane</keyword>
<dbReference type="HOGENOM" id="CLU_642312_0_0_6"/>
<dbReference type="OrthoDB" id="6904622at2"/>
<sequence length="420" mass="46945">MKPAAMSYIPNIPILGIWLLVYYLSGIISVQFDNPELHVALIWFPAGVATAAFLHYAMRHWPLLLLTFIIIDFSVSHPSSEHLIFNMVFAVVSLPSSLAIAWIIKRFSRPGDDINIIFYWFITTILVSLLDSLCFALVFAFETQKAFGQIFWAWFIADISGNFFSTTVIMGFLNNRLRPAPLAARHLLLGAIIWVCMVLYTTWAFSGNVNALNFGKATGLRDIVLFTSILLPVVLTAFMTLVCGNRGGALALLTLGSVMIFYADKGIGPLFLKRLHANEALLLVQVYLTATSLFLVFLRVITHNISHMTSDGQLRHQRQAIYQLNLTNGSLSWDNLPPPLAALPLATLNNRQRLIAQLHPGDQARLAKHWRTDAFVHKFPTIRFRLQDAQGDWLHVTDSGAVLIDDRGSLVIVGNWSLSS</sequence>
<keyword evidence="3 6" id="KW-0812">Transmembrane</keyword>
<dbReference type="GO" id="GO:0005886">
    <property type="term" value="C:plasma membrane"/>
    <property type="evidence" value="ECO:0007669"/>
    <property type="project" value="UniProtKB-SubCell"/>
</dbReference>
<dbReference type="Proteomes" id="UP000019028">
    <property type="component" value="Chromosome"/>
</dbReference>
<feature type="transmembrane region" description="Helical" evidence="6">
    <location>
        <begin position="223"/>
        <end position="242"/>
    </location>
</feature>
<dbReference type="KEGG" id="sod:Sant_3725"/>
<feature type="transmembrane region" description="Helical" evidence="6">
    <location>
        <begin position="280"/>
        <end position="301"/>
    </location>
</feature>
<dbReference type="InterPro" id="IPR007895">
    <property type="entry name" value="MASE1"/>
</dbReference>
<evidence type="ECO:0000256" key="1">
    <source>
        <dbReference type="ARBA" id="ARBA00004651"/>
    </source>
</evidence>
<dbReference type="PATRIC" id="fig|1239307.3.peg.4124"/>
<keyword evidence="4 6" id="KW-1133">Transmembrane helix</keyword>
<evidence type="ECO:0000256" key="5">
    <source>
        <dbReference type="ARBA" id="ARBA00023136"/>
    </source>
</evidence>
<evidence type="ECO:0000256" key="6">
    <source>
        <dbReference type="SAM" id="Phobius"/>
    </source>
</evidence>
<evidence type="ECO:0000313" key="8">
    <source>
        <dbReference type="EMBL" id="AHF78705.1"/>
    </source>
</evidence>
<gene>
    <name evidence="8" type="ORF">Sant_3725</name>
</gene>
<organism evidence="8 9">
    <name type="scientific">Sodalis praecaptivus</name>
    <dbReference type="NCBI Taxonomy" id="1239307"/>
    <lineage>
        <taxon>Bacteria</taxon>
        <taxon>Pseudomonadati</taxon>
        <taxon>Pseudomonadota</taxon>
        <taxon>Gammaproteobacteria</taxon>
        <taxon>Enterobacterales</taxon>
        <taxon>Bruguierivoracaceae</taxon>
        <taxon>Sodalis</taxon>
    </lineage>
</organism>
<dbReference type="AlphaFoldDB" id="W0I2J9"/>
<feature type="transmembrane region" description="Helical" evidence="6">
    <location>
        <begin position="12"/>
        <end position="31"/>
    </location>
</feature>
<evidence type="ECO:0000256" key="2">
    <source>
        <dbReference type="ARBA" id="ARBA00022475"/>
    </source>
</evidence>
<name>W0I2J9_9GAMM</name>
<evidence type="ECO:0000259" key="7">
    <source>
        <dbReference type="Pfam" id="PF05231"/>
    </source>
</evidence>
<feature type="transmembrane region" description="Helical" evidence="6">
    <location>
        <begin position="186"/>
        <end position="203"/>
    </location>
</feature>
<feature type="transmembrane region" description="Helical" evidence="6">
    <location>
        <begin position="249"/>
        <end position="268"/>
    </location>
</feature>
<keyword evidence="5 6" id="KW-0472">Membrane</keyword>
<dbReference type="Gene3D" id="3.30.450.20">
    <property type="entry name" value="PAS domain"/>
    <property type="match status" value="1"/>
</dbReference>
<feature type="domain" description="MASE1" evidence="7">
    <location>
        <begin position="15"/>
        <end position="301"/>
    </location>
</feature>
<keyword evidence="9" id="KW-1185">Reference proteome</keyword>
<comment type="subcellular location">
    <subcellularLocation>
        <location evidence="1">Cell membrane</location>
        <topology evidence="1">Multi-pass membrane protein</topology>
    </subcellularLocation>
</comment>
<feature type="transmembrane region" description="Helical" evidence="6">
    <location>
        <begin position="116"/>
        <end position="139"/>
    </location>
</feature>